<evidence type="ECO:0000256" key="7">
    <source>
        <dbReference type="PIRSR" id="PIRSR000235-1"/>
    </source>
</evidence>
<gene>
    <name evidence="10" type="ORF">SVUK_LOCUS16287</name>
</gene>
<dbReference type="InterPro" id="IPR050139">
    <property type="entry name" value="GMP_reductase"/>
</dbReference>
<evidence type="ECO:0000256" key="2">
    <source>
        <dbReference type="ARBA" id="ARBA00022857"/>
    </source>
</evidence>
<dbReference type="Pfam" id="PF00478">
    <property type="entry name" value="IMPDH"/>
    <property type="match status" value="3"/>
</dbReference>
<feature type="binding site" description="in other chain" evidence="6">
    <location>
        <begin position="216"/>
        <end position="217"/>
    </location>
    <ligand>
        <name>NADP(+)</name>
        <dbReference type="ChEBI" id="CHEBI:58349"/>
        <note>ligand shared between two neighboring subunits</note>
    </ligand>
</feature>
<dbReference type="InterPro" id="IPR005993">
    <property type="entry name" value="GMPR"/>
</dbReference>
<feature type="binding site" evidence="6">
    <location>
        <begin position="350"/>
        <end position="353"/>
    </location>
    <ligand>
        <name>NADP(+)</name>
        <dbReference type="ChEBI" id="CHEBI:58349"/>
        <note>ligand shared between two neighboring subunits</note>
    </ligand>
</feature>
<comment type="similarity">
    <text evidence="6">Belongs to the IMPDH/GMPR family. GuaC type 1 subfamily.</text>
</comment>
<feature type="active site" description="Proton donor/acceptor" evidence="6">
    <location>
        <position position="224"/>
    </location>
</feature>
<dbReference type="GO" id="GO:0006163">
    <property type="term" value="P:purine nucleotide metabolic process"/>
    <property type="evidence" value="ECO:0007669"/>
    <property type="project" value="UniProtKB-UniRule"/>
</dbReference>
<comment type="subunit">
    <text evidence="6">Homotetramer.</text>
</comment>
<reference evidence="10 11" key="1">
    <citation type="submission" date="2018-11" db="EMBL/GenBank/DDBJ databases">
        <authorList>
            <consortium name="Pathogen Informatics"/>
        </authorList>
    </citation>
    <scope>NUCLEOTIDE SEQUENCE [LARGE SCALE GENOMIC DNA]</scope>
</reference>
<feature type="binding site" description="in other chain" evidence="6">
    <location>
        <begin position="147"/>
        <end position="149"/>
    </location>
    <ligand>
        <name>NADP(+)</name>
        <dbReference type="ChEBI" id="CHEBI:58349"/>
        <note>ligand shared between two neighboring subunits</note>
    </ligand>
</feature>
<dbReference type="Proteomes" id="UP000270094">
    <property type="component" value="Unassembled WGS sequence"/>
</dbReference>
<dbReference type="InterPro" id="IPR013785">
    <property type="entry name" value="Aldolase_TIM"/>
</dbReference>
<keyword evidence="2 6" id="KW-0521">NADP</keyword>
<evidence type="ECO:0000256" key="4">
    <source>
        <dbReference type="ARBA" id="ARBA00023002"/>
    </source>
</evidence>
<dbReference type="GO" id="GO:0006144">
    <property type="term" value="P:purine nucleobase metabolic process"/>
    <property type="evidence" value="ECO:0007669"/>
    <property type="project" value="UniProtKB-KW"/>
</dbReference>
<feature type="domain" description="IMP dehydrogenase/GMP reductase" evidence="9">
    <location>
        <begin position="141"/>
        <end position="198"/>
    </location>
</feature>
<dbReference type="GO" id="GO:0046872">
    <property type="term" value="F:metal ion binding"/>
    <property type="evidence" value="ECO:0007669"/>
    <property type="project" value="UniProtKB-KW"/>
</dbReference>
<evidence type="ECO:0000256" key="3">
    <source>
        <dbReference type="ARBA" id="ARBA00022958"/>
    </source>
</evidence>
<comment type="catalytic activity">
    <reaction evidence="5 6">
        <text>IMP + NH4(+) + NADP(+) = GMP + NADPH + 2 H(+)</text>
        <dbReference type="Rhea" id="RHEA:17185"/>
        <dbReference type="ChEBI" id="CHEBI:15378"/>
        <dbReference type="ChEBI" id="CHEBI:28938"/>
        <dbReference type="ChEBI" id="CHEBI:57783"/>
        <dbReference type="ChEBI" id="CHEBI:58053"/>
        <dbReference type="ChEBI" id="CHEBI:58115"/>
        <dbReference type="ChEBI" id="CHEBI:58349"/>
        <dbReference type="EC" id="1.7.1.7"/>
    </reaction>
</comment>
<evidence type="ECO:0000313" key="11">
    <source>
        <dbReference type="Proteomes" id="UP000270094"/>
    </source>
</evidence>
<feature type="domain" description="IMP dehydrogenase/GMP reductase" evidence="9">
    <location>
        <begin position="204"/>
        <end position="375"/>
    </location>
</feature>
<keyword evidence="1 6" id="KW-0659">Purine metabolism</keyword>
<proteinExistence type="inferred from homology"/>
<evidence type="ECO:0000256" key="5">
    <source>
        <dbReference type="ARBA" id="ARBA00048616"/>
    </source>
</evidence>
<keyword evidence="3 6" id="KW-0630">Potassium</keyword>
<dbReference type="GO" id="GO:0003920">
    <property type="term" value="F:GMP reductase activity"/>
    <property type="evidence" value="ECO:0007669"/>
    <property type="project" value="UniProtKB-UniRule"/>
</dbReference>
<feature type="binding site" evidence="6">
    <location>
        <position position="225"/>
    </location>
    <ligand>
        <name>K(+)</name>
        <dbReference type="ChEBI" id="CHEBI:29103"/>
    </ligand>
</feature>
<feature type="binding site" evidence="6">
    <location>
        <begin position="278"/>
        <end position="279"/>
    </location>
    <ligand>
        <name>GMP</name>
        <dbReference type="ChEBI" id="CHEBI:58115"/>
    </ligand>
</feature>
<feature type="binding site" evidence="6">
    <location>
        <begin position="304"/>
        <end position="306"/>
    </location>
    <ligand>
        <name>GMP</name>
        <dbReference type="ChEBI" id="CHEBI:58115"/>
    </ligand>
</feature>
<dbReference type="PIRSF" id="PIRSF000235">
    <property type="entry name" value="GMP_reductase"/>
    <property type="match status" value="1"/>
</dbReference>
<feature type="binding site" evidence="6">
    <location>
        <begin position="322"/>
        <end position="326"/>
    </location>
    <ligand>
        <name>GMP</name>
        <dbReference type="ChEBI" id="CHEBI:58115"/>
    </ligand>
</feature>
<dbReference type="PANTHER" id="PTHR43170:SF5">
    <property type="entry name" value="GMP REDUCTASE"/>
    <property type="match status" value="1"/>
</dbReference>
<dbReference type="GO" id="GO:1902560">
    <property type="term" value="C:GMP reductase complex"/>
    <property type="evidence" value="ECO:0007669"/>
    <property type="project" value="InterPro"/>
</dbReference>
<dbReference type="HAMAP" id="MF_00596">
    <property type="entry name" value="GMP_reduct_type1"/>
    <property type="match status" value="1"/>
</dbReference>
<feature type="binding site" evidence="6 8">
    <location>
        <position position="219"/>
    </location>
    <ligand>
        <name>K(+)</name>
        <dbReference type="ChEBI" id="CHEBI:29103"/>
    </ligand>
</feature>
<feature type="domain" description="IMP dehydrogenase/GMP reductase" evidence="9">
    <location>
        <begin position="54"/>
        <end position="136"/>
    </location>
</feature>
<name>A0A3P7JMT2_STRVU</name>
<dbReference type="InterPro" id="IPR001093">
    <property type="entry name" value="IMP_DH_GMPRt"/>
</dbReference>
<feature type="active site" description="Thioimidate intermediate" evidence="6 7">
    <location>
        <position position="222"/>
    </location>
</feature>
<comment type="caution">
    <text evidence="6">Lacks conserved residue(s) required for the propagation of feature annotation.</text>
</comment>
<evidence type="ECO:0000313" key="10">
    <source>
        <dbReference type="EMBL" id="VDM81289.1"/>
    </source>
</evidence>
<dbReference type="SUPFAM" id="SSF51412">
    <property type="entry name" value="Inosine monophosphate dehydrogenase (IMPDH)"/>
    <property type="match status" value="2"/>
</dbReference>
<keyword evidence="11" id="KW-1185">Reference proteome</keyword>
<evidence type="ECO:0000256" key="6">
    <source>
        <dbReference type="HAMAP-Rule" id="MF_03195"/>
    </source>
</evidence>
<dbReference type="OrthoDB" id="418595at2759"/>
<sequence length="389" mass="42915">MYSSPNSLHSIDQWKGFFDNNKGDEDFFKHIAVSSGISDKDFDKIDQWKGFFDNNKEDEDFFKHIAVSSGISDKDFDKLRAICKEVPSLDYICIDVANGYSESFTEFIRRVRENFPRHTIMAGNVVTGEMLRAICKEVPSLDYICIDVANGYSESFTEFIRRVRENFPRHTIMAGNVVTGEMVEELLLSGADIIKVEIELHYNIINSSKGSIQVGIGPGSVCTTRKKTGVGYPQLSAVLECADAAHGLRGHVISDGGCTNSGDVAKAFGAGADFVMIGGLLAGHDQCGGDIIEQNGRKFKLFYGMSSDTAMNKHHGSVAEYRASEGRTTTIPYRGDVNCTVLDILGGLRSACTYTGSAKLKELSKRTTFIRVTQQTNDMYVPYEIQSKV</sequence>
<dbReference type="EC" id="1.7.1.7" evidence="6"/>
<dbReference type="Gene3D" id="3.20.20.70">
    <property type="entry name" value="Aldolase class I"/>
    <property type="match status" value="2"/>
</dbReference>
<dbReference type="PANTHER" id="PTHR43170">
    <property type="entry name" value="GMP REDUCTASE"/>
    <property type="match status" value="1"/>
</dbReference>
<evidence type="ECO:0000256" key="8">
    <source>
        <dbReference type="PIRSR" id="PIRSR000235-3"/>
    </source>
</evidence>
<dbReference type="AlphaFoldDB" id="A0A3P7JMT2"/>
<feature type="binding site" evidence="6">
    <location>
        <position position="222"/>
    </location>
    <ligand>
        <name>K(+)</name>
        <dbReference type="ChEBI" id="CHEBI:29103"/>
    </ligand>
</feature>
<feature type="binding site" evidence="6">
    <location>
        <begin position="255"/>
        <end position="257"/>
    </location>
    <ligand>
        <name>GMP</name>
        <dbReference type="ChEBI" id="CHEBI:58115"/>
    </ligand>
</feature>
<comment type="function">
    <text evidence="6">Catalyzes the irreversible NADPH-dependent deamination of GMP to IMP. It functions in the conversion of nucleobase, nucleoside and nucleotide derivatives of G to A nucleotides, and in maintaining the intracellular balance of A and G nucleotides.</text>
</comment>
<evidence type="ECO:0000256" key="1">
    <source>
        <dbReference type="ARBA" id="ARBA00022631"/>
    </source>
</evidence>
<keyword evidence="4 6" id="KW-0560">Oxidoreductase</keyword>
<feature type="binding site" evidence="6 8">
    <location>
        <position position="217"/>
    </location>
    <ligand>
        <name>K(+)</name>
        <dbReference type="ChEBI" id="CHEBI:29103"/>
    </ligand>
</feature>
<evidence type="ECO:0000259" key="9">
    <source>
        <dbReference type="Pfam" id="PF00478"/>
    </source>
</evidence>
<feature type="binding site" description="in other chain" evidence="6">
    <location>
        <begin position="321"/>
        <end position="322"/>
    </location>
    <ligand>
        <name>NADP(+)</name>
        <dbReference type="ChEBI" id="CHEBI:58349"/>
        <note>ligand shared between two neighboring subunits</note>
    </ligand>
</feature>
<keyword evidence="6 8" id="KW-0479">Metal-binding</keyword>
<dbReference type="SMART" id="SM01240">
    <property type="entry name" value="IMPDH"/>
    <property type="match status" value="1"/>
</dbReference>
<dbReference type="EMBL" id="UYYB01112180">
    <property type="protein sequence ID" value="VDM81289.1"/>
    <property type="molecule type" value="Genomic_DNA"/>
</dbReference>
<accession>A0A3P7JMT2</accession>
<protein>
    <recommendedName>
        <fullName evidence="6">GMP reductase</fullName>
        <shortName evidence="6">GMPR</shortName>
        <ecNumber evidence="6">1.7.1.7</ecNumber>
    </recommendedName>
    <alternativeName>
        <fullName evidence="6">Guanosine 5'-monophosphate oxidoreductase</fullName>
        <shortName evidence="6">Guanosine monophosphate reductase</shortName>
    </alternativeName>
</protein>
<feature type="binding site" description="in other chain" evidence="6">
    <location>
        <position position="305"/>
    </location>
    <ligand>
        <name>NADP(+)</name>
        <dbReference type="ChEBI" id="CHEBI:58349"/>
        <note>ligand shared between two neighboring subunits</note>
    </ligand>
</feature>
<organism evidence="10 11">
    <name type="scientific">Strongylus vulgaris</name>
    <name type="common">Blood worm</name>
    <dbReference type="NCBI Taxonomy" id="40348"/>
    <lineage>
        <taxon>Eukaryota</taxon>
        <taxon>Metazoa</taxon>
        <taxon>Ecdysozoa</taxon>
        <taxon>Nematoda</taxon>
        <taxon>Chromadorea</taxon>
        <taxon>Rhabditida</taxon>
        <taxon>Rhabditina</taxon>
        <taxon>Rhabditomorpha</taxon>
        <taxon>Strongyloidea</taxon>
        <taxon>Strongylidae</taxon>
        <taxon>Strongylus</taxon>
    </lineage>
</organism>
<dbReference type="CDD" id="cd00381">
    <property type="entry name" value="IMPDH"/>
    <property type="match status" value="1"/>
</dbReference>